<evidence type="ECO:0000313" key="3">
    <source>
        <dbReference type="EMBL" id="KAJ3423595.1"/>
    </source>
</evidence>
<organism evidence="3 4">
    <name type="scientific">Anaeramoeba flamelloides</name>
    <dbReference type="NCBI Taxonomy" id="1746091"/>
    <lineage>
        <taxon>Eukaryota</taxon>
        <taxon>Metamonada</taxon>
        <taxon>Anaeramoebidae</taxon>
        <taxon>Anaeramoeba</taxon>
    </lineage>
</organism>
<protein>
    <submittedName>
        <fullName evidence="3">Nucleolar complex protein 4</fullName>
    </submittedName>
</protein>
<dbReference type="InterPro" id="IPR027193">
    <property type="entry name" value="Noc4"/>
</dbReference>
<name>A0AAV7Y607_9EUKA</name>
<dbReference type="GO" id="GO:0042254">
    <property type="term" value="P:ribosome biogenesis"/>
    <property type="evidence" value="ECO:0007669"/>
    <property type="project" value="InterPro"/>
</dbReference>
<gene>
    <name evidence="3" type="ORF">M0812_30128</name>
</gene>
<proteinExistence type="inferred from homology"/>
<dbReference type="AlphaFoldDB" id="A0AAV7Y607"/>
<dbReference type="InterPro" id="IPR005612">
    <property type="entry name" value="CCAAT-binding_factor"/>
</dbReference>
<dbReference type="Proteomes" id="UP001146793">
    <property type="component" value="Unassembled WGS sequence"/>
</dbReference>
<dbReference type="GO" id="GO:0032040">
    <property type="term" value="C:small-subunit processome"/>
    <property type="evidence" value="ECO:0007669"/>
    <property type="project" value="TreeGrafter"/>
</dbReference>
<accession>A0AAV7Y607</accession>
<feature type="domain" description="CCAAT-binding factor" evidence="2">
    <location>
        <begin position="255"/>
        <end position="413"/>
    </location>
</feature>
<evidence type="ECO:0000313" key="4">
    <source>
        <dbReference type="Proteomes" id="UP001146793"/>
    </source>
</evidence>
<comment type="caution">
    <text evidence="3">The sequence shown here is derived from an EMBL/GenBank/DDBJ whole genome shotgun (WGS) entry which is preliminary data.</text>
</comment>
<dbReference type="PANTHER" id="PTHR12455">
    <property type="entry name" value="NUCLEOLAR COMPLEX PROTEIN 4"/>
    <property type="match status" value="1"/>
</dbReference>
<reference evidence="3" key="1">
    <citation type="submission" date="2022-08" db="EMBL/GenBank/DDBJ databases">
        <title>Novel sulphate-reducing endosymbionts in the free-living metamonad Anaeramoeba.</title>
        <authorList>
            <person name="Jerlstrom-Hultqvist J."/>
            <person name="Cepicka I."/>
            <person name="Gallot-Lavallee L."/>
            <person name="Salas-Leiva D."/>
            <person name="Curtis B.A."/>
            <person name="Zahonova K."/>
            <person name="Pipaliya S."/>
            <person name="Dacks J."/>
            <person name="Roger A.J."/>
        </authorList>
    </citation>
    <scope>NUCLEOTIDE SEQUENCE</scope>
    <source>
        <strain evidence="3">Busselton2</strain>
    </source>
</reference>
<dbReference type="PANTHER" id="PTHR12455:SF0">
    <property type="entry name" value="NUCLEOLAR COMPLEX PROTEIN 4 HOMOLOG"/>
    <property type="match status" value="1"/>
</dbReference>
<dbReference type="Pfam" id="PF03914">
    <property type="entry name" value="CBF"/>
    <property type="match status" value="1"/>
</dbReference>
<evidence type="ECO:0000256" key="1">
    <source>
        <dbReference type="ARBA" id="ARBA00007797"/>
    </source>
</evidence>
<comment type="similarity">
    <text evidence="1">Belongs to the CBF/MAK21 family.</text>
</comment>
<dbReference type="EMBL" id="JANTQA010000076">
    <property type="protein sequence ID" value="KAJ3423595.1"/>
    <property type="molecule type" value="Genomic_DNA"/>
</dbReference>
<dbReference type="GO" id="GO:0030692">
    <property type="term" value="C:Noc4p-Nop14p complex"/>
    <property type="evidence" value="ECO:0007669"/>
    <property type="project" value="TreeGrafter"/>
</dbReference>
<evidence type="ECO:0000259" key="2">
    <source>
        <dbReference type="Pfam" id="PF03914"/>
    </source>
</evidence>
<sequence>MEVSPLSKKIKRIKRNIIKSNKNANQIFDLHKYLKLTNDDPGVFSSIQALKQIFLHYLKEKKLTFANSGSKSGLESDSAERKFNEWVTQQFTRFTKQLLVLLDHNEPGIQIPSLTALITFLPYHDVESKYCDSMMAKLITLKNFNEHLEMKLNDIVSPTLVSRFLIISLTRTLKKKGSFSNKELNMAWNLLLKLQPTNTKEYTNCVFAFLSHNFNKALLKDVLSHLDRLILPRIENPILLMDFLLSAFKRGKFLSILALQGIFVLITRHNLDFPDYYSKLYSLLTIPLFVLKNEQINSFFILLDQSLSTIMMPEYMAAAFLKRLARIALHSPPDSCLLILGLVGNILIRHPGTLILLHDRTGRKGTFNESKVCEKDPFIFEEPNPLKSNAISSSLWEIRSLRAHYFPHVSRFATILENTAQIKEKYQIQKLLKFNNDLLFNSEFSQIKDWEKIPMEIFDQFDQDTNSKNEKLMNQQEKEWIEF</sequence>